<keyword evidence="2" id="KW-1185">Reference proteome</keyword>
<evidence type="ECO:0000313" key="1">
    <source>
        <dbReference type="EMBL" id="KAJ9117627.1"/>
    </source>
</evidence>
<sequence>MLWDARRDWTFDVNLDQVRTFLLRDHTTLIGDLAKDWNSGPTGDFDHFVPMDYQFNFSLTNFEIKLYLNDFNIINQPLTLDENGQ</sequence>
<dbReference type="Proteomes" id="UP001243375">
    <property type="component" value="Unassembled WGS sequence"/>
</dbReference>
<evidence type="ECO:0000313" key="2">
    <source>
        <dbReference type="Proteomes" id="UP001243375"/>
    </source>
</evidence>
<protein>
    <submittedName>
        <fullName evidence="1">Uncharacterized protein</fullName>
    </submittedName>
</protein>
<organism evidence="1 2">
    <name type="scientific">Naganishia vaughanmartiniae</name>
    <dbReference type="NCBI Taxonomy" id="1424756"/>
    <lineage>
        <taxon>Eukaryota</taxon>
        <taxon>Fungi</taxon>
        <taxon>Dikarya</taxon>
        <taxon>Basidiomycota</taxon>
        <taxon>Agaricomycotina</taxon>
        <taxon>Tremellomycetes</taxon>
        <taxon>Filobasidiales</taxon>
        <taxon>Filobasidiaceae</taxon>
        <taxon>Naganishia</taxon>
    </lineage>
</organism>
<proteinExistence type="predicted"/>
<dbReference type="EMBL" id="JASBWU010000012">
    <property type="protein sequence ID" value="KAJ9117627.1"/>
    <property type="molecule type" value="Genomic_DNA"/>
</dbReference>
<comment type="caution">
    <text evidence="1">The sequence shown here is derived from an EMBL/GenBank/DDBJ whole genome shotgun (WGS) entry which is preliminary data.</text>
</comment>
<accession>A0ACC2X2V0</accession>
<gene>
    <name evidence="1" type="ORF">QFC22_004477</name>
</gene>
<reference evidence="1" key="1">
    <citation type="submission" date="2023-04" db="EMBL/GenBank/DDBJ databases">
        <title>Draft Genome sequencing of Naganishia species isolated from polar environments using Oxford Nanopore Technology.</title>
        <authorList>
            <person name="Leo P."/>
            <person name="Venkateswaran K."/>
        </authorList>
    </citation>
    <scope>NUCLEOTIDE SEQUENCE</scope>
    <source>
        <strain evidence="1">MNA-CCFEE 5425</strain>
    </source>
</reference>
<name>A0ACC2X2V0_9TREE</name>